<dbReference type="Proteomes" id="UP000054342">
    <property type="component" value="Unassembled WGS sequence"/>
</dbReference>
<proteinExistence type="predicted"/>
<gene>
    <name evidence="2" type="ORF">PV05_05762</name>
</gene>
<dbReference type="GeneID" id="25327670"/>
<dbReference type="AlphaFoldDB" id="A0A0D2BXL2"/>
<dbReference type="EMBL" id="KN847319">
    <property type="protein sequence ID" value="KIW57171.1"/>
    <property type="molecule type" value="Genomic_DNA"/>
</dbReference>
<dbReference type="OrthoDB" id="10251048at2759"/>
<name>A0A0D2BXL2_9EURO</name>
<accession>A0A0D2BXL2</accession>
<protein>
    <submittedName>
        <fullName evidence="2">Uncharacterized protein</fullName>
    </submittedName>
</protein>
<feature type="compositionally biased region" description="Polar residues" evidence="1">
    <location>
        <begin position="100"/>
        <end position="112"/>
    </location>
</feature>
<dbReference type="HOGENOM" id="CLU_399549_0_0_1"/>
<dbReference type="RefSeq" id="XP_013317755.1">
    <property type="nucleotide sequence ID" value="XM_013462301.1"/>
</dbReference>
<evidence type="ECO:0000256" key="1">
    <source>
        <dbReference type="SAM" id="MobiDB-lite"/>
    </source>
</evidence>
<feature type="region of interest" description="Disordered" evidence="1">
    <location>
        <begin position="241"/>
        <end position="263"/>
    </location>
</feature>
<feature type="region of interest" description="Disordered" evidence="1">
    <location>
        <begin position="413"/>
        <end position="438"/>
    </location>
</feature>
<feature type="region of interest" description="Disordered" evidence="1">
    <location>
        <begin position="67"/>
        <end position="116"/>
    </location>
</feature>
<sequence>MLGARARAAEYHAFKAATARQASREAEEQKLPPKAAPISLSAFTKNPHLNRNKGTKAWIPLVLEDTPESTVEYDSENSEEDAGTLSTPTRQTGGVDPGSASLTKNETPTGPRNLQPVRINLPKLTIPTAPKAMVAANDRPSVIVNPTPKRIQQHSIIRQSQRDAVVSVQSSPSNASGMTGSSGFPYPMYTTWPLYLQSMPVLGQFPISAFNPPQRIRHIMVPSDISPTKQENKLEFLSREYAASSSAHPGPAQPSSDSSSMGGSSILYPPPYHHYMNMPSLWGQHQYTGEFAQNNLQRPIMQHAGSDSSIPTYGQMSNTIPQATAALFRRFTESDTCEMLPDHITAIDEASNAALHHEQRHAMDTFVEEPYDRNTKMQSFVEEQQALAKTGKTVLRNPDLHRLKMSEAATPISTTGSMATSERESSGSAIDGQIDSSPASILRLPPGLELLASRARTLEEFEFEDAISPEDDDLQKEFNVGTADWFELKPVAKAQRLKMNKTMRHVAGRENPVPSKTGSLCTHADRKADIGHWMQDDSRDKQAARTLVEQIAKEHRNCRLSSLSVGDATVNDQAASVEIESAAISAVGNIWANLTTQKTFDSEIQDLAGAGVSSVWTYKPAPEYAIERGRLLSSISSSTSFFEEETDGFYNAPSRIARDPRFRPPSKEAIKPKAEEDWKHRHDMYGRRRM</sequence>
<feature type="compositionally biased region" description="Basic and acidic residues" evidence="1">
    <location>
        <begin position="22"/>
        <end position="31"/>
    </location>
</feature>
<evidence type="ECO:0000313" key="3">
    <source>
        <dbReference type="Proteomes" id="UP000054342"/>
    </source>
</evidence>
<evidence type="ECO:0000313" key="2">
    <source>
        <dbReference type="EMBL" id="KIW57171.1"/>
    </source>
</evidence>
<feature type="region of interest" description="Disordered" evidence="1">
    <location>
        <begin position="1"/>
        <end position="51"/>
    </location>
</feature>
<keyword evidence="3" id="KW-1185">Reference proteome</keyword>
<feature type="region of interest" description="Disordered" evidence="1">
    <location>
        <begin position="653"/>
        <end position="690"/>
    </location>
</feature>
<organism evidence="2 3">
    <name type="scientific">Exophiala xenobiotica</name>
    <dbReference type="NCBI Taxonomy" id="348802"/>
    <lineage>
        <taxon>Eukaryota</taxon>
        <taxon>Fungi</taxon>
        <taxon>Dikarya</taxon>
        <taxon>Ascomycota</taxon>
        <taxon>Pezizomycotina</taxon>
        <taxon>Eurotiomycetes</taxon>
        <taxon>Chaetothyriomycetidae</taxon>
        <taxon>Chaetothyriales</taxon>
        <taxon>Herpotrichiellaceae</taxon>
        <taxon>Exophiala</taxon>
    </lineage>
</organism>
<feature type="compositionally biased region" description="Acidic residues" evidence="1">
    <location>
        <begin position="67"/>
        <end position="82"/>
    </location>
</feature>
<feature type="compositionally biased region" description="Basic and acidic residues" evidence="1">
    <location>
        <begin position="656"/>
        <end position="690"/>
    </location>
</feature>
<reference evidence="2 3" key="1">
    <citation type="submission" date="2015-01" db="EMBL/GenBank/DDBJ databases">
        <title>The Genome Sequence of Exophiala xenobiotica CBS118157.</title>
        <authorList>
            <consortium name="The Broad Institute Genomics Platform"/>
            <person name="Cuomo C."/>
            <person name="de Hoog S."/>
            <person name="Gorbushina A."/>
            <person name="Stielow B."/>
            <person name="Teixiera M."/>
            <person name="Abouelleil A."/>
            <person name="Chapman S.B."/>
            <person name="Priest M."/>
            <person name="Young S.K."/>
            <person name="Wortman J."/>
            <person name="Nusbaum C."/>
            <person name="Birren B."/>
        </authorList>
    </citation>
    <scope>NUCLEOTIDE SEQUENCE [LARGE SCALE GENOMIC DNA]</scope>
    <source>
        <strain evidence="2 3">CBS 118157</strain>
    </source>
</reference>